<protein>
    <recommendedName>
        <fullName evidence="4">Reverse transcriptase domain-containing protein</fullName>
    </recommendedName>
</protein>
<reference evidence="2 3" key="1">
    <citation type="journal article" date="2016" name="Nat. Commun.">
        <title>Ectomycorrhizal ecology is imprinted in the genome of the dominant symbiotic fungus Cenococcum geophilum.</title>
        <authorList>
            <consortium name="DOE Joint Genome Institute"/>
            <person name="Peter M."/>
            <person name="Kohler A."/>
            <person name="Ohm R.A."/>
            <person name="Kuo A."/>
            <person name="Krutzmann J."/>
            <person name="Morin E."/>
            <person name="Arend M."/>
            <person name="Barry K.W."/>
            <person name="Binder M."/>
            <person name="Choi C."/>
            <person name="Clum A."/>
            <person name="Copeland A."/>
            <person name="Grisel N."/>
            <person name="Haridas S."/>
            <person name="Kipfer T."/>
            <person name="LaButti K."/>
            <person name="Lindquist E."/>
            <person name="Lipzen A."/>
            <person name="Maire R."/>
            <person name="Meier B."/>
            <person name="Mihaltcheva S."/>
            <person name="Molinier V."/>
            <person name="Murat C."/>
            <person name="Poggeler S."/>
            <person name="Quandt C.A."/>
            <person name="Sperisen C."/>
            <person name="Tritt A."/>
            <person name="Tisserant E."/>
            <person name="Crous P.W."/>
            <person name="Henrissat B."/>
            <person name="Nehls U."/>
            <person name="Egli S."/>
            <person name="Spatafora J.W."/>
            <person name="Grigoriev I.V."/>
            <person name="Martin F.M."/>
        </authorList>
    </citation>
    <scope>NUCLEOTIDE SEQUENCE [LARGE SCALE GENOMIC DNA]</scope>
    <source>
        <strain evidence="2 3">CBS 459.81</strain>
    </source>
</reference>
<accession>A0A8E2ECF2</accession>
<dbReference type="Proteomes" id="UP000250266">
    <property type="component" value="Unassembled WGS sequence"/>
</dbReference>
<keyword evidence="3" id="KW-1185">Reference proteome</keyword>
<dbReference type="AlphaFoldDB" id="A0A8E2ECF2"/>
<evidence type="ECO:0000256" key="1">
    <source>
        <dbReference type="SAM" id="MobiDB-lite"/>
    </source>
</evidence>
<dbReference type="EMBL" id="KV744930">
    <property type="protein sequence ID" value="OCK81191.1"/>
    <property type="molecule type" value="Genomic_DNA"/>
</dbReference>
<proteinExistence type="predicted"/>
<feature type="compositionally biased region" description="Acidic residues" evidence="1">
    <location>
        <begin position="940"/>
        <end position="954"/>
    </location>
</feature>
<feature type="compositionally biased region" description="Pro residues" evidence="1">
    <location>
        <begin position="360"/>
        <end position="394"/>
    </location>
</feature>
<evidence type="ECO:0000313" key="3">
    <source>
        <dbReference type="Proteomes" id="UP000250266"/>
    </source>
</evidence>
<dbReference type="OrthoDB" id="74545at2759"/>
<feature type="compositionally biased region" description="Basic and acidic residues" evidence="1">
    <location>
        <begin position="323"/>
        <end position="338"/>
    </location>
</feature>
<feature type="region of interest" description="Disordered" evidence="1">
    <location>
        <begin position="933"/>
        <end position="954"/>
    </location>
</feature>
<organism evidence="2 3">
    <name type="scientific">Lepidopterella palustris CBS 459.81</name>
    <dbReference type="NCBI Taxonomy" id="1314670"/>
    <lineage>
        <taxon>Eukaryota</taxon>
        <taxon>Fungi</taxon>
        <taxon>Dikarya</taxon>
        <taxon>Ascomycota</taxon>
        <taxon>Pezizomycotina</taxon>
        <taxon>Dothideomycetes</taxon>
        <taxon>Pleosporomycetidae</taxon>
        <taxon>Mytilinidiales</taxon>
        <taxon>Argynnaceae</taxon>
        <taxon>Lepidopterella</taxon>
    </lineage>
</organism>
<dbReference type="SUPFAM" id="SSF101447">
    <property type="entry name" value="Formin homology 2 domain (FH2 domain)"/>
    <property type="match status" value="1"/>
</dbReference>
<name>A0A8E2ECF2_9PEZI</name>
<evidence type="ECO:0000313" key="2">
    <source>
        <dbReference type="EMBL" id="OCK81191.1"/>
    </source>
</evidence>
<feature type="region of interest" description="Disordered" evidence="1">
    <location>
        <begin position="323"/>
        <end position="401"/>
    </location>
</feature>
<evidence type="ECO:0008006" key="4">
    <source>
        <dbReference type="Google" id="ProtNLM"/>
    </source>
</evidence>
<dbReference type="PANTHER" id="PTHR37015">
    <property type="entry name" value="REVERSE TRANSCRIPTASE DOMAIN-CONTAINING PROTEIN"/>
    <property type="match status" value="1"/>
</dbReference>
<gene>
    <name evidence="2" type="ORF">K432DRAFT_442566</name>
</gene>
<sequence>MAPPTPRLPTELKETTKLKLNEFERMRESIEKRHLSLLPAIVISDPRERVSALLDGLKKIDPCWEEDDELVNMARFLEQAGYDSSISHVKLQKFQKTLMDKLEFQRRRLHFGRLNAQLVSECINEAGKGESLTAKLEKKSMDDDFELVEEGEIEHLREKFDSIAFTPLDTDAEGIDHYLTSLFPGEEGTKALERLREDVEDHDFFKENFNEETVRWCVKDLIQSELLSDEKKKTLQGYLQSPVVLREITSTLNLKFSDIRNWTWRNPEEGLHVEARQNAEGKYCMIVEEDLMETLFFHGIAVWWSTTIKGYLKDLADNDRVWKRSERPSPDDIDRRDYYLAPQRRKPRPAGTFCTMCHPPLGPPPPPPGRGGPYAYLPPPPGPPPPPPPPPPPAWSGDKNRPIIIMPSERLDDERRYTYMKNFFLSRLPSRERKRYNNRYNDSTNPTIKPVEEVRELLIRVLATEMHVRHALDGKVSIGKVNFESFATGLPHSTILAVLKFIGVSEDWISFFKKFLEAPLNMGPVIRGTADQVRIRKRGISVAHPLETFFSEIVLFFLDFAIHKESGLLPYRLRDEVWLVGKPEKFAGAWQALELFSSAMGLTVNHSKSCSFTRNGEITLDDTLYNHESGQGKLATGYIYLDVSTFKWTIDSAKVDSYVRTLRRQLSSCTSILSWIHTWNAYIGYFAGSLFGSPANCLGKEHLDALIATMTKIHTSIFTCDNGVTTDLTAHLKHLFSTHFNISPEELPDAFLYMPECFGGLGVQNPFITLSLARSVAKDPSSIMAKYLKEERTAYEKAKEKFEALDTAARNRKLEAIYPNKERIAAAFPFDEDKTTFMSYEDYTKWRESVAHVPSLHSAYADLMRVTEDEIEPSREVEDEVRRLNHVQSGDFYLWRMTSEERWVVQLYSEELFERFGGLSLSDRNWVPKEALRVLRGQDPEESDDDDGDSLVDD</sequence>
<dbReference type="PANTHER" id="PTHR37015:SF2">
    <property type="entry name" value="REVERSE TRANSCRIPTASE DOMAIN-CONTAINING PROTEIN"/>
    <property type="match status" value="1"/>
</dbReference>